<dbReference type="InterPro" id="IPR051917">
    <property type="entry name" value="Transposase-Integrase"/>
</dbReference>
<dbReference type="CDD" id="cd00093">
    <property type="entry name" value="HTH_XRE"/>
    <property type="match status" value="1"/>
</dbReference>
<evidence type="ECO:0000256" key="5">
    <source>
        <dbReference type="ARBA" id="ARBA00023172"/>
    </source>
</evidence>
<feature type="domain" description="HTH cro/C1-type" evidence="6">
    <location>
        <begin position="14"/>
        <end position="41"/>
    </location>
</feature>
<gene>
    <name evidence="8" type="ORF">A3J43_01810</name>
</gene>
<dbReference type="InterPro" id="IPR025246">
    <property type="entry name" value="IS30-like_HTH"/>
</dbReference>
<dbReference type="Gene3D" id="3.30.420.10">
    <property type="entry name" value="Ribonuclease H-like superfamily/Ribonuclease H"/>
    <property type="match status" value="1"/>
</dbReference>
<dbReference type="InterPro" id="IPR053392">
    <property type="entry name" value="Transposase_IS30-like"/>
</dbReference>
<dbReference type="PROSITE" id="PS50994">
    <property type="entry name" value="INTEGRASE"/>
    <property type="match status" value="1"/>
</dbReference>
<evidence type="ECO:0000259" key="6">
    <source>
        <dbReference type="PROSITE" id="PS50943"/>
    </source>
</evidence>
<dbReference type="GO" id="GO:0003677">
    <property type="term" value="F:DNA binding"/>
    <property type="evidence" value="ECO:0007669"/>
    <property type="project" value="UniProtKB-KW"/>
</dbReference>
<reference evidence="8 9" key="1">
    <citation type="journal article" date="2016" name="Nat. Commun.">
        <title>Thousands of microbial genomes shed light on interconnected biogeochemical processes in an aquifer system.</title>
        <authorList>
            <person name="Anantharaman K."/>
            <person name="Brown C.T."/>
            <person name="Hug L.A."/>
            <person name="Sharon I."/>
            <person name="Castelle C.J."/>
            <person name="Probst A.J."/>
            <person name="Thomas B.C."/>
            <person name="Singh A."/>
            <person name="Wilkins M.J."/>
            <person name="Karaoz U."/>
            <person name="Brodie E.L."/>
            <person name="Williams K.H."/>
            <person name="Hubbard S.S."/>
            <person name="Banfield J.F."/>
        </authorList>
    </citation>
    <scope>NUCLEOTIDE SEQUENCE [LARGE SCALE GENOMIC DNA]</scope>
</reference>
<comment type="function">
    <text evidence="1">Required for the transposition of the insertion element.</text>
</comment>
<dbReference type="GO" id="GO:0004803">
    <property type="term" value="F:transposase activity"/>
    <property type="evidence" value="ECO:0007669"/>
    <property type="project" value="InterPro"/>
</dbReference>
<dbReference type="SUPFAM" id="SSF53098">
    <property type="entry name" value="Ribonuclease H-like"/>
    <property type="match status" value="1"/>
</dbReference>
<dbReference type="PANTHER" id="PTHR10948:SF23">
    <property type="entry name" value="TRANSPOSASE INSI FOR INSERTION SEQUENCE ELEMENT IS30A-RELATED"/>
    <property type="match status" value="1"/>
</dbReference>
<sequence>MASYRQFTQEERILLSALKRRGLTQKEIARELQKHQSSISRELERNKKEHGGYHAGYAKQTVRQRREEANAALKRIENDPWLARYLIRKLKRYWSPEQIAGRVRKDHGIIVCHETIYQYIYRQRPDLKKYLRCQKGKYRRRYGTKLREKQREEAKKKRIDARPAIIDARQRLGDFEGDTVMGKRGTGSLVTHVDRRSGYTLIDHVPHATAETIKEKTVQRFTKLSKQKKHTITYDNGSEFEAHEMIGRVTGMDIYFAYPYHSWERGTNENTNGLIRQFFPKKISFADITEQSTRLVERLLNTRPRKRLAYLTPVEVFVKNMHLT</sequence>
<dbReference type="InterPro" id="IPR001387">
    <property type="entry name" value="Cro/C1-type_HTH"/>
</dbReference>
<name>A0A1F7UIR9_9BACT</name>
<comment type="caution">
    <text evidence="8">The sequence shown here is derived from an EMBL/GenBank/DDBJ whole genome shotgun (WGS) entry which is preliminary data.</text>
</comment>
<protein>
    <submittedName>
        <fullName evidence="8">Uncharacterized protein</fullName>
    </submittedName>
</protein>
<accession>A0A1F7UIR9</accession>
<evidence type="ECO:0000256" key="2">
    <source>
        <dbReference type="ARBA" id="ARBA00006363"/>
    </source>
</evidence>
<dbReference type="InterPro" id="IPR001598">
    <property type="entry name" value="Transposase_IS30_CS"/>
</dbReference>
<dbReference type="AlphaFoldDB" id="A0A1F7UIR9"/>
<evidence type="ECO:0000256" key="4">
    <source>
        <dbReference type="ARBA" id="ARBA00023125"/>
    </source>
</evidence>
<dbReference type="InterPro" id="IPR036397">
    <property type="entry name" value="RNaseH_sf"/>
</dbReference>
<evidence type="ECO:0000256" key="1">
    <source>
        <dbReference type="ARBA" id="ARBA00002190"/>
    </source>
</evidence>
<dbReference type="Pfam" id="PF13936">
    <property type="entry name" value="HTH_38"/>
    <property type="match status" value="1"/>
</dbReference>
<dbReference type="GO" id="GO:0005829">
    <property type="term" value="C:cytosol"/>
    <property type="evidence" value="ECO:0007669"/>
    <property type="project" value="TreeGrafter"/>
</dbReference>
<dbReference type="GO" id="GO:0006313">
    <property type="term" value="P:DNA transposition"/>
    <property type="evidence" value="ECO:0007669"/>
    <property type="project" value="InterPro"/>
</dbReference>
<feature type="domain" description="Integrase catalytic" evidence="7">
    <location>
        <begin position="159"/>
        <end position="321"/>
    </location>
</feature>
<evidence type="ECO:0000259" key="7">
    <source>
        <dbReference type="PROSITE" id="PS50994"/>
    </source>
</evidence>
<dbReference type="InterPro" id="IPR001584">
    <property type="entry name" value="Integrase_cat-core"/>
</dbReference>
<dbReference type="EMBL" id="MGEF01000038">
    <property type="protein sequence ID" value="OGL78170.1"/>
    <property type="molecule type" value="Genomic_DNA"/>
</dbReference>
<evidence type="ECO:0000313" key="9">
    <source>
        <dbReference type="Proteomes" id="UP000176604"/>
    </source>
</evidence>
<dbReference type="InterPro" id="IPR012337">
    <property type="entry name" value="RNaseH-like_sf"/>
</dbReference>
<evidence type="ECO:0000256" key="3">
    <source>
        <dbReference type="ARBA" id="ARBA00022578"/>
    </source>
</evidence>
<dbReference type="Proteomes" id="UP000176604">
    <property type="component" value="Unassembled WGS sequence"/>
</dbReference>
<dbReference type="PROSITE" id="PS50943">
    <property type="entry name" value="HTH_CROC1"/>
    <property type="match status" value="1"/>
</dbReference>
<organism evidence="8 9">
    <name type="scientific">Candidatus Uhrbacteria bacterium RIFCSPHIGHO2_12_FULL_54_23</name>
    <dbReference type="NCBI Taxonomy" id="1802397"/>
    <lineage>
        <taxon>Bacteria</taxon>
        <taxon>Candidatus Uhriibacteriota</taxon>
    </lineage>
</organism>
<keyword evidence="3" id="KW-0815">Transposition</keyword>
<dbReference type="PROSITE" id="PS01043">
    <property type="entry name" value="TRANSPOSASE_IS30"/>
    <property type="match status" value="1"/>
</dbReference>
<comment type="similarity">
    <text evidence="2">Belongs to the transposase IS30 family.</text>
</comment>
<keyword evidence="5" id="KW-0233">DNA recombination</keyword>
<dbReference type="PANTHER" id="PTHR10948">
    <property type="entry name" value="TRANSPOSASE"/>
    <property type="match status" value="1"/>
</dbReference>
<keyword evidence="4" id="KW-0238">DNA-binding</keyword>
<evidence type="ECO:0000313" key="8">
    <source>
        <dbReference type="EMBL" id="OGL78170.1"/>
    </source>
</evidence>
<dbReference type="NCBIfam" id="NF033563">
    <property type="entry name" value="transpos_IS30"/>
    <property type="match status" value="1"/>
</dbReference>
<proteinExistence type="inferred from homology"/>
<dbReference type="GO" id="GO:0015074">
    <property type="term" value="P:DNA integration"/>
    <property type="evidence" value="ECO:0007669"/>
    <property type="project" value="InterPro"/>
</dbReference>